<dbReference type="PANTHER" id="PTHR30221">
    <property type="entry name" value="SMALL-CONDUCTANCE MECHANOSENSITIVE CHANNEL"/>
    <property type="match status" value="1"/>
</dbReference>
<dbReference type="Pfam" id="PF21082">
    <property type="entry name" value="MS_channel_3rd"/>
    <property type="match status" value="1"/>
</dbReference>
<dbReference type="Gene3D" id="1.10.287.1260">
    <property type="match status" value="1"/>
</dbReference>
<evidence type="ECO:0000259" key="10">
    <source>
        <dbReference type="Pfam" id="PF21082"/>
    </source>
</evidence>
<name>A0A6M4GSR8_9PROT</name>
<evidence type="ECO:0000313" key="11">
    <source>
        <dbReference type="EMBL" id="QJR10349.1"/>
    </source>
</evidence>
<dbReference type="InterPro" id="IPR011066">
    <property type="entry name" value="MscS_channel_C_sf"/>
</dbReference>
<keyword evidence="7" id="KW-0406">Ion transport</keyword>
<dbReference type="SUPFAM" id="SSF50182">
    <property type="entry name" value="Sm-like ribonucleoproteins"/>
    <property type="match status" value="1"/>
</dbReference>
<evidence type="ECO:0000256" key="2">
    <source>
        <dbReference type="ARBA" id="ARBA00008017"/>
    </source>
</evidence>
<dbReference type="GO" id="GO:0008381">
    <property type="term" value="F:mechanosensitive monoatomic ion channel activity"/>
    <property type="evidence" value="ECO:0007669"/>
    <property type="project" value="InterPro"/>
</dbReference>
<dbReference type="GO" id="GO:0005886">
    <property type="term" value="C:plasma membrane"/>
    <property type="evidence" value="ECO:0007669"/>
    <property type="project" value="UniProtKB-SubCell"/>
</dbReference>
<protein>
    <recommendedName>
        <fullName evidence="7">Small-conductance mechanosensitive channel</fullName>
    </recommendedName>
</protein>
<keyword evidence="3" id="KW-1003">Cell membrane</keyword>
<keyword evidence="7" id="KW-0407">Ion channel</keyword>
<comment type="subunit">
    <text evidence="7">Homoheptamer.</text>
</comment>
<comment type="subcellular location">
    <subcellularLocation>
        <location evidence="7">Cell inner membrane</location>
        <topology evidence="7">Multi-pass membrane protein</topology>
    </subcellularLocation>
    <subcellularLocation>
        <location evidence="1">Cell membrane</location>
        <topology evidence="1">Multi-pass membrane protein</topology>
    </subcellularLocation>
</comment>
<dbReference type="InterPro" id="IPR010920">
    <property type="entry name" value="LSM_dom_sf"/>
</dbReference>
<gene>
    <name evidence="11" type="ORF">DSM104443_01407</name>
</gene>
<dbReference type="KEGG" id="uru:DSM104443_01407"/>
<dbReference type="InterPro" id="IPR049278">
    <property type="entry name" value="MS_channel_C"/>
</dbReference>
<proteinExistence type="inferred from homology"/>
<keyword evidence="8" id="KW-0732">Signal</keyword>
<evidence type="ECO:0000259" key="9">
    <source>
        <dbReference type="Pfam" id="PF00924"/>
    </source>
</evidence>
<comment type="similarity">
    <text evidence="2 7">Belongs to the MscS (TC 1.A.23) family.</text>
</comment>
<evidence type="ECO:0000256" key="5">
    <source>
        <dbReference type="ARBA" id="ARBA00022989"/>
    </source>
</evidence>
<reference evidence="11 12" key="1">
    <citation type="submission" date="2020-04" db="EMBL/GenBank/DDBJ databases">
        <title>Usitatibacter rugosus gen. nov., sp. nov. and Usitatibacter palustris sp. nov., novel members of Usitatibacteraceae fam. nov. within the order Nitrosomonadales isolated from soil.</title>
        <authorList>
            <person name="Huber K.J."/>
            <person name="Neumann-Schaal M."/>
            <person name="Geppert A."/>
            <person name="Luckner M."/>
            <person name="Wanner G."/>
            <person name="Overmann J."/>
        </authorList>
    </citation>
    <scope>NUCLEOTIDE SEQUENCE [LARGE SCALE GENOMIC DNA]</scope>
    <source>
        <strain evidence="11 12">0125_3</strain>
    </source>
</reference>
<dbReference type="AlphaFoldDB" id="A0A6M4GSR8"/>
<dbReference type="Pfam" id="PF00924">
    <property type="entry name" value="MS_channel_2nd"/>
    <property type="match status" value="1"/>
</dbReference>
<feature type="chain" id="PRO_5026843875" description="Small-conductance mechanosensitive channel" evidence="8">
    <location>
        <begin position="43"/>
        <end position="562"/>
    </location>
</feature>
<comment type="function">
    <text evidence="7">Mechanosensitive channel that participates in the regulation of osmotic pressure changes within the cell, opening in response to stretch forces in the membrane lipid bilayer, without the need for other proteins. Contributes to normal resistance to hypoosmotic shock. Forms an ion channel of 1.0 nanosiemens conductance with a slight preference for anions.</text>
</comment>
<dbReference type="PANTHER" id="PTHR30221:SF18">
    <property type="entry name" value="SLL0590 PROTEIN"/>
    <property type="match status" value="1"/>
</dbReference>
<accession>A0A6M4GSR8</accession>
<sequence length="562" mass="60200">MSADSSSPGAPGSQYAAMNALSLRFLAALAFSLASLAPAAWAADAPAGAAPAPEPARTAVPLKIVGRDVIKFRSTVFGYGPTDRVEGAKSRLLAAYQKNKHLKFSTRHTAEGSQVLADAGVMFIVTPGDVDRAAGETTEAAATRSVDVLASIVDDLHAREDPRSLLQGFGIAAAVTLLAILLMRFILAADRRASLWFARRVADHVGRVRVSGVAMLDEGNWLRVARAAVHGVAWVAAGILAFLWLNAVLEAIPYTRPWGEQLTSILLGVLATVGNGLVESVPGLLFVVVIIVMARIVSRTGAAFFQRVTDRNLSFGWVDRDTAPPARMIFTGVVWLFALAMAYPYIPGSDSRAFQGLSVLVGLMVSMGASGTVSQGASGLILMFSRAFRVGEYVRIQDHEGTVIELTAFTTRIRTGMGEEILLPNTYVMGGATKNYSRAIPGAGFVLDTVVTIGYDASWRQVEAMLKEAAGRTEGIMADPAPRVMKTALSDFYTEYRLIAYATPTMPLPRAEALSHLHGNIVDVFNEYGVQIMSPHYLGDPAHEKVVPKSRWFEAPAKPPKG</sequence>
<evidence type="ECO:0000256" key="1">
    <source>
        <dbReference type="ARBA" id="ARBA00004651"/>
    </source>
</evidence>
<evidence type="ECO:0000256" key="7">
    <source>
        <dbReference type="RuleBase" id="RU369025"/>
    </source>
</evidence>
<evidence type="ECO:0000313" key="12">
    <source>
        <dbReference type="Proteomes" id="UP000501534"/>
    </source>
</evidence>
<feature type="domain" description="Mechanosensitive ion channel MscS" evidence="9">
    <location>
        <begin position="373"/>
        <end position="438"/>
    </location>
</feature>
<evidence type="ECO:0000256" key="3">
    <source>
        <dbReference type="ARBA" id="ARBA00022475"/>
    </source>
</evidence>
<dbReference type="EMBL" id="CP053069">
    <property type="protein sequence ID" value="QJR10349.1"/>
    <property type="molecule type" value="Genomic_DNA"/>
</dbReference>
<evidence type="ECO:0000256" key="8">
    <source>
        <dbReference type="SAM" id="SignalP"/>
    </source>
</evidence>
<keyword evidence="12" id="KW-1185">Reference proteome</keyword>
<evidence type="ECO:0000256" key="6">
    <source>
        <dbReference type="ARBA" id="ARBA00023136"/>
    </source>
</evidence>
<keyword evidence="6 7" id="KW-0472">Membrane</keyword>
<keyword evidence="4 7" id="KW-0812">Transmembrane</keyword>
<comment type="caution">
    <text evidence="7">Lacks conserved residue(s) required for the propagation of feature annotation.</text>
</comment>
<feature type="domain" description="Mechanosensitive ion channel MscS C-terminal" evidence="10">
    <location>
        <begin position="448"/>
        <end position="532"/>
    </location>
</feature>
<feature type="transmembrane region" description="Helical" evidence="7">
    <location>
        <begin position="358"/>
        <end position="385"/>
    </location>
</feature>
<dbReference type="Gene3D" id="2.30.30.60">
    <property type="match status" value="1"/>
</dbReference>
<feature type="signal peptide" evidence="8">
    <location>
        <begin position="1"/>
        <end position="42"/>
    </location>
</feature>
<dbReference type="InterPro" id="IPR023408">
    <property type="entry name" value="MscS_beta-dom_sf"/>
</dbReference>
<dbReference type="Gene3D" id="3.30.70.100">
    <property type="match status" value="1"/>
</dbReference>
<feature type="transmembrane region" description="Helical" evidence="7">
    <location>
        <begin position="328"/>
        <end position="346"/>
    </location>
</feature>
<evidence type="ECO:0000256" key="4">
    <source>
        <dbReference type="ARBA" id="ARBA00022692"/>
    </source>
</evidence>
<keyword evidence="7" id="KW-0997">Cell inner membrane</keyword>
<dbReference type="InterPro" id="IPR006685">
    <property type="entry name" value="MscS_channel_2nd"/>
</dbReference>
<feature type="transmembrane region" description="Helical" evidence="7">
    <location>
        <begin position="165"/>
        <end position="187"/>
    </location>
</feature>
<dbReference type="Proteomes" id="UP000501534">
    <property type="component" value="Chromosome"/>
</dbReference>
<keyword evidence="7" id="KW-0813">Transport</keyword>
<dbReference type="SUPFAM" id="SSF82689">
    <property type="entry name" value="Mechanosensitive channel protein MscS (YggB), C-terminal domain"/>
    <property type="match status" value="1"/>
</dbReference>
<dbReference type="InterPro" id="IPR045275">
    <property type="entry name" value="MscS_archaea/bacteria_type"/>
</dbReference>
<feature type="transmembrane region" description="Helical" evidence="7">
    <location>
        <begin position="265"/>
        <end position="297"/>
    </location>
</feature>
<organism evidence="11 12">
    <name type="scientific">Usitatibacter rugosus</name>
    <dbReference type="NCBI Taxonomy" id="2732067"/>
    <lineage>
        <taxon>Bacteria</taxon>
        <taxon>Pseudomonadati</taxon>
        <taxon>Pseudomonadota</taxon>
        <taxon>Betaproteobacteria</taxon>
        <taxon>Nitrosomonadales</taxon>
        <taxon>Usitatibacteraceae</taxon>
        <taxon>Usitatibacter</taxon>
    </lineage>
</organism>
<keyword evidence="5 7" id="KW-1133">Transmembrane helix</keyword>
<feature type="transmembrane region" description="Helical" evidence="7">
    <location>
        <begin position="224"/>
        <end position="245"/>
    </location>
</feature>